<feature type="compositionally biased region" description="Basic residues" evidence="1">
    <location>
        <begin position="63"/>
        <end position="75"/>
    </location>
</feature>
<evidence type="ECO:0000313" key="2">
    <source>
        <dbReference type="EMBL" id="KAK1268833.1"/>
    </source>
</evidence>
<feature type="region of interest" description="Disordered" evidence="1">
    <location>
        <begin position="89"/>
        <end position="109"/>
    </location>
</feature>
<feature type="compositionally biased region" description="Basic and acidic residues" evidence="1">
    <location>
        <begin position="95"/>
        <end position="109"/>
    </location>
</feature>
<protein>
    <submittedName>
        <fullName evidence="2">Uncharacterized protein</fullName>
    </submittedName>
</protein>
<dbReference type="AlphaFoldDB" id="A0AAV9AXC9"/>
<evidence type="ECO:0000256" key="1">
    <source>
        <dbReference type="SAM" id="MobiDB-lite"/>
    </source>
</evidence>
<sequence>MQGHGYPPPPGFPMMVPGGTYPHVPNGYGFPPSQPMQMPLPSLDGLDKAHDKSLDRDNDRGRSSRHPKIRGKSKSRLSLEIYRCSVEDGNGQRTVTRERERAEEGCDEGQRVRETERAVGLEVDRGRIGQQGLS</sequence>
<feature type="compositionally biased region" description="Basic and acidic residues" evidence="1">
    <location>
        <begin position="45"/>
        <end position="62"/>
    </location>
</feature>
<feature type="compositionally biased region" description="Pro residues" evidence="1">
    <location>
        <begin position="1"/>
        <end position="12"/>
    </location>
</feature>
<comment type="caution">
    <text evidence="2">The sequence shown here is derived from an EMBL/GenBank/DDBJ whole genome shotgun (WGS) entry which is preliminary data.</text>
</comment>
<proteinExistence type="predicted"/>
<dbReference type="EMBL" id="JAUJYN010000006">
    <property type="protein sequence ID" value="KAK1268833.1"/>
    <property type="molecule type" value="Genomic_DNA"/>
</dbReference>
<feature type="region of interest" description="Disordered" evidence="1">
    <location>
        <begin position="1"/>
        <end position="77"/>
    </location>
</feature>
<evidence type="ECO:0000313" key="3">
    <source>
        <dbReference type="Proteomes" id="UP001179952"/>
    </source>
</evidence>
<gene>
    <name evidence="2" type="ORF">QJS04_geneDACA006788</name>
</gene>
<keyword evidence="3" id="KW-1185">Reference proteome</keyword>
<name>A0AAV9AXC9_ACOGR</name>
<dbReference type="Proteomes" id="UP001179952">
    <property type="component" value="Unassembled WGS sequence"/>
</dbReference>
<reference evidence="2" key="1">
    <citation type="journal article" date="2023" name="Nat. Commun.">
        <title>Diploid and tetraploid genomes of Acorus and the evolution of monocots.</title>
        <authorList>
            <person name="Ma L."/>
            <person name="Liu K.W."/>
            <person name="Li Z."/>
            <person name="Hsiao Y.Y."/>
            <person name="Qi Y."/>
            <person name="Fu T."/>
            <person name="Tang G.D."/>
            <person name="Zhang D."/>
            <person name="Sun W.H."/>
            <person name="Liu D.K."/>
            <person name="Li Y."/>
            <person name="Chen G.Z."/>
            <person name="Liu X.D."/>
            <person name="Liao X.Y."/>
            <person name="Jiang Y.T."/>
            <person name="Yu X."/>
            <person name="Hao Y."/>
            <person name="Huang J."/>
            <person name="Zhao X.W."/>
            <person name="Ke S."/>
            <person name="Chen Y.Y."/>
            <person name="Wu W.L."/>
            <person name="Hsu J.L."/>
            <person name="Lin Y.F."/>
            <person name="Huang M.D."/>
            <person name="Li C.Y."/>
            <person name="Huang L."/>
            <person name="Wang Z.W."/>
            <person name="Zhao X."/>
            <person name="Zhong W.Y."/>
            <person name="Peng D.H."/>
            <person name="Ahmad S."/>
            <person name="Lan S."/>
            <person name="Zhang J.S."/>
            <person name="Tsai W.C."/>
            <person name="Van de Peer Y."/>
            <person name="Liu Z.J."/>
        </authorList>
    </citation>
    <scope>NUCLEOTIDE SEQUENCE</scope>
    <source>
        <strain evidence="2">SCP</strain>
    </source>
</reference>
<reference evidence="2" key="2">
    <citation type="submission" date="2023-06" db="EMBL/GenBank/DDBJ databases">
        <authorList>
            <person name="Ma L."/>
            <person name="Liu K.-W."/>
            <person name="Li Z."/>
            <person name="Hsiao Y.-Y."/>
            <person name="Qi Y."/>
            <person name="Fu T."/>
            <person name="Tang G."/>
            <person name="Zhang D."/>
            <person name="Sun W.-H."/>
            <person name="Liu D.-K."/>
            <person name="Li Y."/>
            <person name="Chen G.-Z."/>
            <person name="Liu X.-D."/>
            <person name="Liao X.-Y."/>
            <person name="Jiang Y.-T."/>
            <person name="Yu X."/>
            <person name="Hao Y."/>
            <person name="Huang J."/>
            <person name="Zhao X.-W."/>
            <person name="Ke S."/>
            <person name="Chen Y.-Y."/>
            <person name="Wu W.-L."/>
            <person name="Hsu J.-L."/>
            <person name="Lin Y.-F."/>
            <person name="Huang M.-D."/>
            <person name="Li C.-Y."/>
            <person name="Huang L."/>
            <person name="Wang Z.-W."/>
            <person name="Zhao X."/>
            <person name="Zhong W.-Y."/>
            <person name="Peng D.-H."/>
            <person name="Ahmad S."/>
            <person name="Lan S."/>
            <person name="Zhang J.-S."/>
            <person name="Tsai W.-C."/>
            <person name="Van De Peer Y."/>
            <person name="Liu Z.-J."/>
        </authorList>
    </citation>
    <scope>NUCLEOTIDE SEQUENCE</scope>
    <source>
        <strain evidence="2">SCP</strain>
        <tissue evidence="2">Leaves</tissue>
    </source>
</reference>
<accession>A0AAV9AXC9</accession>
<organism evidence="2 3">
    <name type="scientific">Acorus gramineus</name>
    <name type="common">Dwarf sweet flag</name>
    <dbReference type="NCBI Taxonomy" id="55184"/>
    <lineage>
        <taxon>Eukaryota</taxon>
        <taxon>Viridiplantae</taxon>
        <taxon>Streptophyta</taxon>
        <taxon>Embryophyta</taxon>
        <taxon>Tracheophyta</taxon>
        <taxon>Spermatophyta</taxon>
        <taxon>Magnoliopsida</taxon>
        <taxon>Liliopsida</taxon>
        <taxon>Acoraceae</taxon>
        <taxon>Acorus</taxon>
    </lineage>
</organism>